<dbReference type="AlphaFoldDB" id="A0AA36ISM2"/>
<dbReference type="EMBL" id="CAUJNA010002402">
    <property type="protein sequence ID" value="CAJ1392762.1"/>
    <property type="molecule type" value="Genomic_DNA"/>
</dbReference>
<accession>A0AA36ISM2</accession>
<gene>
    <name evidence="3" type="ORF">EVOR1521_LOCUS17778</name>
</gene>
<dbReference type="InterPro" id="IPR000571">
    <property type="entry name" value="Znf_CCCH"/>
</dbReference>
<evidence type="ECO:0000259" key="2">
    <source>
        <dbReference type="PROSITE" id="PS50103"/>
    </source>
</evidence>
<evidence type="ECO:0000313" key="3">
    <source>
        <dbReference type="EMBL" id="CAJ1392762.1"/>
    </source>
</evidence>
<reference evidence="3" key="1">
    <citation type="submission" date="2023-08" db="EMBL/GenBank/DDBJ databases">
        <authorList>
            <person name="Chen Y."/>
            <person name="Shah S."/>
            <person name="Dougan E. K."/>
            <person name="Thang M."/>
            <person name="Chan C."/>
        </authorList>
    </citation>
    <scope>NUCLEOTIDE SEQUENCE</scope>
</reference>
<dbReference type="Pfam" id="PF00642">
    <property type="entry name" value="zf-CCCH"/>
    <property type="match status" value="1"/>
</dbReference>
<keyword evidence="1" id="KW-0479">Metal-binding</keyword>
<keyword evidence="1" id="KW-0863">Zinc-finger</keyword>
<feature type="domain" description="C3H1-type" evidence="2">
    <location>
        <begin position="89"/>
        <end position="116"/>
    </location>
</feature>
<comment type="caution">
    <text evidence="3">The sequence shown here is derived from an EMBL/GenBank/DDBJ whole genome shotgun (WGS) entry which is preliminary data.</text>
</comment>
<sequence>MDRLCYSRTFIDEPSRFREFEPRSASCPALRSRKAERAMWTELCREETASRTQVAQLRQRAETLHSSQDAFAPLALWPSPSTGSRAHPQLCRRPCTFFAKGSCPNGAQCAFCHLPHQQASLDKRMREQLAAYSETELLQILRPHFQRHALATPDLCGFQELLDRELLLRHPPISSADTKASKSHELLHKRLARLPVAALVGFCSRISGPLPQLLRDELNDQRQ</sequence>
<feature type="zinc finger region" description="C3H1-type" evidence="1">
    <location>
        <begin position="89"/>
        <end position="116"/>
    </location>
</feature>
<evidence type="ECO:0000256" key="1">
    <source>
        <dbReference type="PROSITE-ProRule" id="PRU00723"/>
    </source>
</evidence>
<dbReference type="Proteomes" id="UP001178507">
    <property type="component" value="Unassembled WGS sequence"/>
</dbReference>
<evidence type="ECO:0000313" key="4">
    <source>
        <dbReference type="Proteomes" id="UP001178507"/>
    </source>
</evidence>
<keyword evidence="1" id="KW-0862">Zinc</keyword>
<proteinExistence type="predicted"/>
<organism evidence="3 4">
    <name type="scientific">Effrenium voratum</name>
    <dbReference type="NCBI Taxonomy" id="2562239"/>
    <lineage>
        <taxon>Eukaryota</taxon>
        <taxon>Sar</taxon>
        <taxon>Alveolata</taxon>
        <taxon>Dinophyceae</taxon>
        <taxon>Suessiales</taxon>
        <taxon>Symbiodiniaceae</taxon>
        <taxon>Effrenium</taxon>
    </lineage>
</organism>
<name>A0AA36ISM2_9DINO</name>
<protein>
    <recommendedName>
        <fullName evidence="2">C3H1-type domain-containing protein</fullName>
    </recommendedName>
</protein>
<keyword evidence="4" id="KW-1185">Reference proteome</keyword>
<dbReference type="GO" id="GO:0008270">
    <property type="term" value="F:zinc ion binding"/>
    <property type="evidence" value="ECO:0007669"/>
    <property type="project" value="UniProtKB-KW"/>
</dbReference>
<dbReference type="PROSITE" id="PS50103">
    <property type="entry name" value="ZF_C3H1"/>
    <property type="match status" value="1"/>
</dbReference>